<protein>
    <submittedName>
        <fullName evidence="2">Uncharacterized protein</fullName>
    </submittedName>
</protein>
<organism evidence="2 3">
    <name type="scientific">Cyclotella atomus</name>
    <dbReference type="NCBI Taxonomy" id="382360"/>
    <lineage>
        <taxon>Eukaryota</taxon>
        <taxon>Sar</taxon>
        <taxon>Stramenopiles</taxon>
        <taxon>Ochrophyta</taxon>
        <taxon>Bacillariophyta</taxon>
        <taxon>Coscinodiscophyceae</taxon>
        <taxon>Thalassiosirophycidae</taxon>
        <taxon>Stephanodiscales</taxon>
        <taxon>Stephanodiscaceae</taxon>
        <taxon>Cyclotella</taxon>
    </lineage>
</organism>
<evidence type="ECO:0000256" key="1">
    <source>
        <dbReference type="SAM" id="MobiDB-lite"/>
    </source>
</evidence>
<name>A0ABD3QSQ5_9STRA</name>
<evidence type="ECO:0000313" key="3">
    <source>
        <dbReference type="Proteomes" id="UP001530400"/>
    </source>
</evidence>
<reference evidence="2 3" key="1">
    <citation type="submission" date="2024-10" db="EMBL/GenBank/DDBJ databases">
        <title>Updated reference genomes for cyclostephanoid diatoms.</title>
        <authorList>
            <person name="Roberts W.R."/>
            <person name="Alverson A.J."/>
        </authorList>
    </citation>
    <scope>NUCLEOTIDE SEQUENCE [LARGE SCALE GENOMIC DNA]</scope>
    <source>
        <strain evidence="2 3">AJA010-31</strain>
    </source>
</reference>
<keyword evidence="3" id="KW-1185">Reference proteome</keyword>
<feature type="compositionally biased region" description="Low complexity" evidence="1">
    <location>
        <begin position="42"/>
        <end position="60"/>
    </location>
</feature>
<evidence type="ECO:0000313" key="2">
    <source>
        <dbReference type="EMBL" id="KAL3802551.1"/>
    </source>
</evidence>
<dbReference type="Proteomes" id="UP001530400">
    <property type="component" value="Unassembled WGS sequence"/>
</dbReference>
<sequence length="448" mass="50066">MPTMIQLRTDGAAGVCGGGRTHGPHVQDLDDDDVHQHEKSHTTPSPKHSSPTSPRITTPTKDSQSMLEEEVLTCPPPPKATRVPMVIKNRMLVLDEKRHHTNKNYDDIMVVGKVSLNKVRSSVQERVPMKTSVGSRIKSKFQANVQFKSSKIVSWMDDNISKADARQNTKLNKLLNETAEALEDVTELSKQNAVDGRTRIATGKRNEAELEKRSQPARDPKQRKLTSGSETSKRGVTKAGQSAKNKKVNSSVSLRTQIYAQSTRTIKKNALRRAASSALDLKPLFEVNDKVFAPWWPDAARKAEPSWFLGTITHYETLEKSGKYGSTRFYNVLFEDNMSESKGVIDACVFDCEDYLLSTSQGNDEDELEWVGVKNVLDKKSSDMWAKSVGWHETCIVFLTRSDGKNYRFSKLVDALRAYDAHVIAQLGVIAHPSELNLPDEVLKQSTI</sequence>
<feature type="region of interest" description="Disordered" evidence="1">
    <location>
        <begin position="199"/>
        <end position="249"/>
    </location>
</feature>
<comment type="caution">
    <text evidence="2">The sequence shown here is derived from an EMBL/GenBank/DDBJ whole genome shotgun (WGS) entry which is preliminary data.</text>
</comment>
<gene>
    <name evidence="2" type="ORF">ACHAWO_002957</name>
</gene>
<dbReference type="EMBL" id="JALLPJ020000097">
    <property type="protein sequence ID" value="KAL3802551.1"/>
    <property type="molecule type" value="Genomic_DNA"/>
</dbReference>
<proteinExistence type="predicted"/>
<feature type="compositionally biased region" description="Basic and acidic residues" evidence="1">
    <location>
        <begin position="204"/>
        <end position="222"/>
    </location>
</feature>
<dbReference type="AlphaFoldDB" id="A0ABD3QSQ5"/>
<feature type="region of interest" description="Disordered" evidence="1">
    <location>
        <begin position="1"/>
        <end position="82"/>
    </location>
</feature>
<accession>A0ABD3QSQ5</accession>